<dbReference type="SUPFAM" id="SSF49464">
    <property type="entry name" value="Carboxypeptidase regulatory domain-like"/>
    <property type="match status" value="1"/>
</dbReference>
<organism evidence="9 10">
    <name type="scientific">Dyadobacter pollutisoli</name>
    <dbReference type="NCBI Taxonomy" id="2910158"/>
    <lineage>
        <taxon>Bacteria</taxon>
        <taxon>Pseudomonadati</taxon>
        <taxon>Bacteroidota</taxon>
        <taxon>Cytophagia</taxon>
        <taxon>Cytophagales</taxon>
        <taxon>Spirosomataceae</taxon>
        <taxon>Dyadobacter</taxon>
    </lineage>
</organism>
<keyword evidence="3 7" id="KW-1134">Transmembrane beta strand</keyword>
<keyword evidence="10" id="KW-1185">Reference proteome</keyword>
<name>A0A9E8NCC6_9BACT</name>
<keyword evidence="9" id="KW-0675">Receptor</keyword>
<reference evidence="9" key="1">
    <citation type="submission" date="2022-11" db="EMBL/GenBank/DDBJ databases">
        <title>Dyadobacter pollutisoli sp. nov., isolated from plastic dumped soil.</title>
        <authorList>
            <person name="Kim J.M."/>
            <person name="Kim K.R."/>
            <person name="Lee J.K."/>
            <person name="Hao L."/>
            <person name="Jeon C.O."/>
        </authorList>
    </citation>
    <scope>NUCLEOTIDE SEQUENCE</scope>
    <source>
        <strain evidence="9">U1</strain>
    </source>
</reference>
<dbReference type="PROSITE" id="PS52016">
    <property type="entry name" value="TONB_DEPENDENT_REC_3"/>
    <property type="match status" value="1"/>
</dbReference>
<feature type="domain" description="TonB-dependent receptor plug" evidence="8">
    <location>
        <begin position="233"/>
        <end position="339"/>
    </location>
</feature>
<dbReference type="NCBIfam" id="TIGR04057">
    <property type="entry name" value="SusC_RagA_signa"/>
    <property type="match status" value="1"/>
</dbReference>
<dbReference type="NCBIfam" id="TIGR04056">
    <property type="entry name" value="OMP_RagA_SusC"/>
    <property type="match status" value="1"/>
</dbReference>
<dbReference type="Gene3D" id="2.60.40.1120">
    <property type="entry name" value="Carboxypeptidase-like, regulatory domain"/>
    <property type="match status" value="1"/>
</dbReference>
<proteinExistence type="inferred from homology"/>
<dbReference type="GO" id="GO:0009279">
    <property type="term" value="C:cell outer membrane"/>
    <property type="evidence" value="ECO:0007669"/>
    <property type="project" value="UniProtKB-SubCell"/>
</dbReference>
<evidence type="ECO:0000256" key="6">
    <source>
        <dbReference type="ARBA" id="ARBA00023237"/>
    </source>
</evidence>
<dbReference type="InterPro" id="IPR008969">
    <property type="entry name" value="CarboxyPept-like_regulatory"/>
</dbReference>
<dbReference type="Pfam" id="PF07715">
    <property type="entry name" value="Plug"/>
    <property type="match status" value="1"/>
</dbReference>
<evidence type="ECO:0000313" key="10">
    <source>
        <dbReference type="Proteomes" id="UP001164653"/>
    </source>
</evidence>
<protein>
    <submittedName>
        <fullName evidence="9">TonB-dependent receptor</fullName>
    </submittedName>
</protein>
<evidence type="ECO:0000256" key="1">
    <source>
        <dbReference type="ARBA" id="ARBA00004571"/>
    </source>
</evidence>
<dbReference type="InterPro" id="IPR023996">
    <property type="entry name" value="TonB-dep_OMP_SusC/RagA"/>
</dbReference>
<keyword evidence="4 7" id="KW-0812">Transmembrane</keyword>
<comment type="subcellular location">
    <subcellularLocation>
        <location evidence="1 7">Cell outer membrane</location>
        <topology evidence="1 7">Multi-pass membrane protein</topology>
    </subcellularLocation>
</comment>
<dbReference type="InterPro" id="IPR012910">
    <property type="entry name" value="Plug_dom"/>
</dbReference>
<dbReference type="AlphaFoldDB" id="A0A9E8NCC6"/>
<dbReference type="RefSeq" id="WP_244819486.1">
    <property type="nucleotide sequence ID" value="NZ_CP112998.1"/>
</dbReference>
<evidence type="ECO:0000313" key="9">
    <source>
        <dbReference type="EMBL" id="WAC13403.1"/>
    </source>
</evidence>
<gene>
    <name evidence="9" type="ORF">ON006_05465</name>
</gene>
<keyword evidence="2 7" id="KW-0813">Transport</keyword>
<comment type="similarity">
    <text evidence="7">Belongs to the TonB-dependent receptor family.</text>
</comment>
<dbReference type="InterPro" id="IPR039426">
    <property type="entry name" value="TonB-dep_rcpt-like"/>
</dbReference>
<dbReference type="InterPro" id="IPR023997">
    <property type="entry name" value="TonB-dep_OMP_SusC/RagA_CS"/>
</dbReference>
<dbReference type="EMBL" id="CP112998">
    <property type="protein sequence ID" value="WAC13403.1"/>
    <property type="molecule type" value="Genomic_DNA"/>
</dbReference>
<keyword evidence="6 7" id="KW-0998">Cell outer membrane</keyword>
<evidence type="ECO:0000256" key="5">
    <source>
        <dbReference type="ARBA" id="ARBA00023136"/>
    </source>
</evidence>
<evidence type="ECO:0000256" key="2">
    <source>
        <dbReference type="ARBA" id="ARBA00022448"/>
    </source>
</evidence>
<dbReference type="InterPro" id="IPR037066">
    <property type="entry name" value="Plug_dom_sf"/>
</dbReference>
<evidence type="ECO:0000256" key="4">
    <source>
        <dbReference type="ARBA" id="ARBA00022692"/>
    </source>
</evidence>
<dbReference type="Gene3D" id="2.40.170.20">
    <property type="entry name" value="TonB-dependent receptor, beta-barrel domain"/>
    <property type="match status" value="1"/>
</dbReference>
<dbReference type="Pfam" id="PF13715">
    <property type="entry name" value="CarbopepD_reg_2"/>
    <property type="match status" value="1"/>
</dbReference>
<keyword evidence="5 7" id="KW-0472">Membrane</keyword>
<evidence type="ECO:0000256" key="3">
    <source>
        <dbReference type="ARBA" id="ARBA00022452"/>
    </source>
</evidence>
<dbReference type="Proteomes" id="UP001164653">
    <property type="component" value="Chromosome"/>
</dbReference>
<evidence type="ECO:0000259" key="8">
    <source>
        <dbReference type="Pfam" id="PF07715"/>
    </source>
</evidence>
<evidence type="ECO:0000256" key="7">
    <source>
        <dbReference type="PROSITE-ProRule" id="PRU01360"/>
    </source>
</evidence>
<sequence length="1113" mass="122790">MPESSIKKMIFKVMKISLIQLLTIIILTGIGYAHNGVAQDLLRKRINISVTNGSFKDVLRTIESQADITFSYQREVIPEERLTIICENLPLDAVFSQLLAPRQIGYEVLKNRKILLTRLKPTGIEAVPDQGRQPEKISERTLSGRVTDETGAGLPGVNIVMKGTVTGTSSDISGHYLLSLPDGLTGDTIVFSSIGYVNQEIRVGNQSQINVTMLGDTKALTEVVVVGYGTQKKSDLTGSVVRADIQAFRESPNVNLAQSLQGSVPGLNVGQVTAAGANPTISIRGRTTINGNQNVLLVVDGIIFTGSMSDLNPADIESVDVLKDPSSMAIYGAQAANGVILITTKGGQKTTKPVFSYTGSYTTQSPVNSLHLFDREGYIKKVMDQDWKNAYLAPDFTTPNPDYNIENYIADPPVREGLNNGTNFDWWDKTTNPGFITAHNLSVQGTSKDLSYFLSGGYTNQKGFVMNDKFKRITTRINVENKISKWFKVGVQSSGSFSDYSGVAPALGGIRLMAPLVTPRDEHGEFILNPIGTNVANPFLVADADDLDKRNSLFGNLYAGIDVPFVPGLTYRLNYGHNYSWDQHYSSNPYLNGASGTAYKINSTSYDWTLDHIVNYKTTFNKIHSLDITLVAGRRERNFEESNATGYNYNSLRLSYNDLSLATVQNISSSAWNESFLYQMARVNYELKYRYLLTATIRRDGFSGFAENKKTALFPSIGFGWVISEEEFLKPLDISMLKLRGSYARNGNLVDRYSSLARMNIYPAYVFGEGAPTEFGQQVATLANPNLSWETTTGFNFGLDFAVLKNRLAGSLDCYLTTTSDLIFDVNIPEVTGFSQITSNIGNIANRGIELMLNGKAIAGQNLKWNVSFNLAANRNRIVKLLGQDNNGDGVEDDLVASGLFIGQPIGAIYDYESGGIIQLSEEPPKGFFVGTHRIIDQNNDGFIDANDRVIRGRTEPAFNFGLLNEFQYKDFTFRFFLNSIQGGPNSYLGLNMPTAMGIGDNARRHNFWRELDYWTPANPNARYRSLDQGAATEYNYYGNRSFVRLQDVTISYSLGASMIQKLGLQGLKLFVSGKNLATWTKWQGWDPESGAGLSSTGMPVMKGFSVGLDVRF</sequence>
<dbReference type="Gene3D" id="2.170.130.10">
    <property type="entry name" value="TonB-dependent receptor, plug domain"/>
    <property type="match status" value="1"/>
</dbReference>
<accession>A0A9E8NCC6</accession>
<dbReference type="InterPro" id="IPR036942">
    <property type="entry name" value="Beta-barrel_TonB_sf"/>
</dbReference>
<dbReference type="SUPFAM" id="SSF56935">
    <property type="entry name" value="Porins"/>
    <property type="match status" value="1"/>
</dbReference>
<dbReference type="KEGG" id="dpf:ON006_05465"/>